<dbReference type="STRING" id="394096.DB31_5986"/>
<dbReference type="Pfam" id="PF13560">
    <property type="entry name" value="HTH_31"/>
    <property type="match status" value="1"/>
</dbReference>
<sequence length="164" mass="17607">MTGAEAAELRKTLGYTQGQLAQLLGTSTPTVSRSEAAREVPEEHAAALRRLPPAPKSEGVRGAYLKRPAPPPVPRKATAPRPAPKARPVQLQAPALAAPKPVDPRPTLPTAPAERVWEAEEIGALLLEVPEASSPLRDRWLRAKEGRQAALIRILASGRRPCPR</sequence>
<dbReference type="SUPFAM" id="SSF47413">
    <property type="entry name" value="lambda repressor-like DNA-binding domains"/>
    <property type="match status" value="1"/>
</dbReference>
<accession>A0A085VXF2</accession>
<dbReference type="InterPro" id="IPR001387">
    <property type="entry name" value="Cro/C1-type_HTH"/>
</dbReference>
<feature type="domain" description="HTH cro/C1-type" evidence="2">
    <location>
        <begin position="8"/>
        <end position="33"/>
    </location>
</feature>
<protein>
    <recommendedName>
        <fullName evidence="2">HTH cro/C1-type domain-containing protein</fullName>
    </recommendedName>
</protein>
<feature type="compositionally biased region" description="Low complexity" evidence="1">
    <location>
        <begin position="75"/>
        <end position="100"/>
    </location>
</feature>
<dbReference type="Proteomes" id="UP000028725">
    <property type="component" value="Unassembled WGS sequence"/>
</dbReference>
<comment type="caution">
    <text evidence="3">The sequence shown here is derived from an EMBL/GenBank/DDBJ whole genome shotgun (WGS) entry which is preliminary data.</text>
</comment>
<feature type="compositionally biased region" description="Basic and acidic residues" evidence="1">
    <location>
        <begin position="35"/>
        <end position="46"/>
    </location>
</feature>
<name>A0A085VXF2_9BACT</name>
<feature type="region of interest" description="Disordered" evidence="1">
    <location>
        <begin position="13"/>
        <end position="110"/>
    </location>
</feature>
<dbReference type="EMBL" id="JMCB01000031">
    <property type="protein sequence ID" value="KFE60115.1"/>
    <property type="molecule type" value="Genomic_DNA"/>
</dbReference>
<dbReference type="AlphaFoldDB" id="A0A085VXF2"/>
<gene>
    <name evidence="3" type="ORF">DB31_5986</name>
</gene>
<evidence type="ECO:0000313" key="4">
    <source>
        <dbReference type="Proteomes" id="UP000028725"/>
    </source>
</evidence>
<dbReference type="GO" id="GO:0003677">
    <property type="term" value="F:DNA binding"/>
    <property type="evidence" value="ECO:0007669"/>
    <property type="project" value="InterPro"/>
</dbReference>
<evidence type="ECO:0000313" key="3">
    <source>
        <dbReference type="EMBL" id="KFE60115.1"/>
    </source>
</evidence>
<proteinExistence type="predicted"/>
<keyword evidence="4" id="KW-1185">Reference proteome</keyword>
<dbReference type="RefSeq" id="WP_044199313.1">
    <property type="nucleotide sequence ID" value="NZ_JMCB01000031.1"/>
</dbReference>
<dbReference type="PROSITE" id="PS50943">
    <property type="entry name" value="HTH_CROC1"/>
    <property type="match status" value="1"/>
</dbReference>
<dbReference type="Gene3D" id="1.10.260.40">
    <property type="entry name" value="lambda repressor-like DNA-binding domains"/>
    <property type="match status" value="1"/>
</dbReference>
<dbReference type="InterPro" id="IPR010982">
    <property type="entry name" value="Lambda_DNA-bd_dom_sf"/>
</dbReference>
<organism evidence="3 4">
    <name type="scientific">Hyalangium minutum</name>
    <dbReference type="NCBI Taxonomy" id="394096"/>
    <lineage>
        <taxon>Bacteria</taxon>
        <taxon>Pseudomonadati</taxon>
        <taxon>Myxococcota</taxon>
        <taxon>Myxococcia</taxon>
        <taxon>Myxococcales</taxon>
        <taxon>Cystobacterineae</taxon>
        <taxon>Archangiaceae</taxon>
        <taxon>Hyalangium</taxon>
    </lineage>
</organism>
<reference evidence="3 4" key="1">
    <citation type="submission" date="2014-04" db="EMBL/GenBank/DDBJ databases">
        <title>Genome assembly of Hyalangium minutum DSM 14724.</title>
        <authorList>
            <person name="Sharma G."/>
            <person name="Subramanian S."/>
        </authorList>
    </citation>
    <scope>NUCLEOTIDE SEQUENCE [LARGE SCALE GENOMIC DNA]</scope>
    <source>
        <strain evidence="3 4">DSM 14724</strain>
    </source>
</reference>
<feature type="compositionally biased region" description="Polar residues" evidence="1">
    <location>
        <begin position="14"/>
        <end position="33"/>
    </location>
</feature>
<evidence type="ECO:0000259" key="2">
    <source>
        <dbReference type="PROSITE" id="PS50943"/>
    </source>
</evidence>
<dbReference type="CDD" id="cd00093">
    <property type="entry name" value="HTH_XRE"/>
    <property type="match status" value="1"/>
</dbReference>
<evidence type="ECO:0000256" key="1">
    <source>
        <dbReference type="SAM" id="MobiDB-lite"/>
    </source>
</evidence>